<keyword evidence="2 6" id="KW-0349">Heme</keyword>
<dbReference type="AlphaFoldDB" id="A0AB33YZL8"/>
<feature type="chain" id="PRO_5044346473" evidence="7">
    <location>
        <begin position="23"/>
        <end position="109"/>
    </location>
</feature>
<dbReference type="Gene3D" id="1.10.760.10">
    <property type="entry name" value="Cytochrome c-like domain"/>
    <property type="match status" value="1"/>
</dbReference>
<keyword evidence="5 6" id="KW-0408">Iron</keyword>
<evidence type="ECO:0000256" key="3">
    <source>
        <dbReference type="ARBA" id="ARBA00022723"/>
    </source>
</evidence>
<name>A0AB33YZL8_9GAMM</name>
<evidence type="ECO:0000256" key="5">
    <source>
        <dbReference type="ARBA" id="ARBA00023004"/>
    </source>
</evidence>
<dbReference type="Pfam" id="PF00034">
    <property type="entry name" value="Cytochrom_C"/>
    <property type="match status" value="1"/>
</dbReference>
<dbReference type="PANTHER" id="PTHR33751">
    <property type="entry name" value="CBB3-TYPE CYTOCHROME C OXIDASE SUBUNIT FIXP"/>
    <property type="match status" value="1"/>
</dbReference>
<dbReference type="InterPro" id="IPR009056">
    <property type="entry name" value="Cyt_c-like_dom"/>
</dbReference>
<reference evidence="9 10" key="1">
    <citation type="journal article" date="2013" name="Genome Announc.">
        <title>Genome Sequence of the Pyrene- and Fluoranthene-Degrading Bacterium Cycloclasticus sp. Strain PY97M.</title>
        <authorList>
            <person name="Cui Z."/>
            <person name="Xu G."/>
            <person name="Li Q."/>
            <person name="Gao W."/>
            <person name="Zheng L."/>
        </authorList>
    </citation>
    <scope>NUCLEOTIDE SEQUENCE [LARGE SCALE GENOMIC DNA]</scope>
    <source>
        <strain evidence="9 10">PY97M</strain>
    </source>
</reference>
<dbReference type="InterPro" id="IPR036909">
    <property type="entry name" value="Cyt_c-like_dom_sf"/>
</dbReference>
<keyword evidence="1" id="KW-0813">Transport</keyword>
<dbReference type="GO" id="GO:0009055">
    <property type="term" value="F:electron transfer activity"/>
    <property type="evidence" value="ECO:0007669"/>
    <property type="project" value="InterPro"/>
</dbReference>
<evidence type="ECO:0000256" key="4">
    <source>
        <dbReference type="ARBA" id="ARBA00022982"/>
    </source>
</evidence>
<keyword evidence="10" id="KW-1185">Reference proteome</keyword>
<dbReference type="EMBL" id="ASHL01000011">
    <property type="protein sequence ID" value="EPD12353.1"/>
    <property type="molecule type" value="Genomic_DNA"/>
</dbReference>
<dbReference type="InterPro" id="IPR050597">
    <property type="entry name" value="Cytochrome_c_Oxidase_Subunit"/>
</dbReference>
<feature type="domain" description="Cytochrome c" evidence="8">
    <location>
        <begin position="24"/>
        <end position="102"/>
    </location>
</feature>
<accession>A0AB33YZL8</accession>
<protein>
    <submittedName>
        <fullName evidence="9">Cytochrome c class I</fullName>
    </submittedName>
</protein>
<dbReference type="GO" id="GO:0046872">
    <property type="term" value="F:metal ion binding"/>
    <property type="evidence" value="ECO:0007669"/>
    <property type="project" value="UniProtKB-KW"/>
</dbReference>
<organism evidence="9 10">
    <name type="scientific">Cycloclasticus pugetii</name>
    <dbReference type="NCBI Taxonomy" id="34068"/>
    <lineage>
        <taxon>Bacteria</taxon>
        <taxon>Pseudomonadati</taxon>
        <taxon>Pseudomonadota</taxon>
        <taxon>Gammaproteobacteria</taxon>
        <taxon>Thiotrichales</taxon>
        <taxon>Piscirickettsiaceae</taxon>
        <taxon>Cycloclasticus</taxon>
    </lineage>
</organism>
<evidence type="ECO:0000256" key="1">
    <source>
        <dbReference type="ARBA" id="ARBA00022448"/>
    </source>
</evidence>
<evidence type="ECO:0000313" key="9">
    <source>
        <dbReference type="EMBL" id="EPD12353.1"/>
    </source>
</evidence>
<sequence length="109" mass="11487">MKQLNKMIFTVLLTVVSVSAIAAGDIQAGKEKSTACAACHGVSGVSASPMFPTIAGQHADYMVHTLKGYQSGLRNDPIMRASVAALTEEDIVDLAAYFASQEGLKTLKK</sequence>
<dbReference type="GO" id="GO:0020037">
    <property type="term" value="F:heme binding"/>
    <property type="evidence" value="ECO:0007669"/>
    <property type="project" value="InterPro"/>
</dbReference>
<dbReference type="PROSITE" id="PS51007">
    <property type="entry name" value="CYTC"/>
    <property type="match status" value="1"/>
</dbReference>
<keyword evidence="7" id="KW-0732">Signal</keyword>
<gene>
    <name evidence="9" type="ORF">L196_10319</name>
</gene>
<evidence type="ECO:0000256" key="6">
    <source>
        <dbReference type="PROSITE-ProRule" id="PRU00433"/>
    </source>
</evidence>
<feature type="signal peptide" evidence="7">
    <location>
        <begin position="1"/>
        <end position="22"/>
    </location>
</feature>
<keyword evidence="4" id="KW-0249">Electron transport</keyword>
<keyword evidence="3 6" id="KW-0479">Metal-binding</keyword>
<dbReference type="Proteomes" id="UP000015462">
    <property type="component" value="Unassembled WGS sequence"/>
</dbReference>
<dbReference type="SUPFAM" id="SSF46626">
    <property type="entry name" value="Cytochrome c"/>
    <property type="match status" value="1"/>
</dbReference>
<evidence type="ECO:0000259" key="8">
    <source>
        <dbReference type="PROSITE" id="PS51007"/>
    </source>
</evidence>
<comment type="caution">
    <text evidence="9">The sequence shown here is derived from an EMBL/GenBank/DDBJ whole genome shotgun (WGS) entry which is preliminary data.</text>
</comment>
<dbReference type="RefSeq" id="WP_015005222.1">
    <property type="nucleotide sequence ID" value="NZ_JARGOU010000015.1"/>
</dbReference>
<proteinExistence type="predicted"/>
<dbReference type="PANTHER" id="PTHR33751:SF9">
    <property type="entry name" value="CYTOCHROME C4"/>
    <property type="match status" value="1"/>
</dbReference>
<evidence type="ECO:0000256" key="2">
    <source>
        <dbReference type="ARBA" id="ARBA00022617"/>
    </source>
</evidence>
<evidence type="ECO:0000313" key="10">
    <source>
        <dbReference type="Proteomes" id="UP000015462"/>
    </source>
</evidence>
<evidence type="ECO:0000256" key="7">
    <source>
        <dbReference type="SAM" id="SignalP"/>
    </source>
</evidence>